<evidence type="ECO:0000259" key="1">
    <source>
        <dbReference type="PROSITE" id="PS51186"/>
    </source>
</evidence>
<dbReference type="PROSITE" id="PS51186">
    <property type="entry name" value="GNAT"/>
    <property type="match status" value="1"/>
</dbReference>
<evidence type="ECO:0000313" key="2">
    <source>
        <dbReference type="EMBL" id="WWP22216.1"/>
    </source>
</evidence>
<protein>
    <submittedName>
        <fullName evidence="2">GNAT family N-acetyltransferase</fullName>
    </submittedName>
</protein>
<dbReference type="EMBL" id="CP145892">
    <property type="protein sequence ID" value="WWP22216.1"/>
    <property type="molecule type" value="Genomic_DNA"/>
</dbReference>
<gene>
    <name evidence="2" type="ORF">V6668_08590</name>
</gene>
<proteinExistence type="predicted"/>
<organism evidence="2 3">
    <name type="scientific">Paenibacillus amylolyticus</name>
    <dbReference type="NCBI Taxonomy" id="1451"/>
    <lineage>
        <taxon>Bacteria</taxon>
        <taxon>Bacillati</taxon>
        <taxon>Bacillota</taxon>
        <taxon>Bacilli</taxon>
        <taxon>Bacillales</taxon>
        <taxon>Paenibacillaceae</taxon>
        <taxon>Paenibacillus</taxon>
    </lineage>
</organism>
<dbReference type="PANTHER" id="PTHR13355:SF15">
    <property type="entry name" value="GCN5-RELATED N-ACETYLTRANSFERASE 3, CHLOROPLASTIC"/>
    <property type="match status" value="1"/>
</dbReference>
<dbReference type="Proteomes" id="UP001364764">
    <property type="component" value="Chromosome"/>
</dbReference>
<dbReference type="Gene3D" id="3.40.630.30">
    <property type="match status" value="1"/>
</dbReference>
<dbReference type="InterPro" id="IPR000182">
    <property type="entry name" value="GNAT_dom"/>
</dbReference>
<dbReference type="GeneID" id="93475517"/>
<dbReference type="CDD" id="cd04301">
    <property type="entry name" value="NAT_SF"/>
    <property type="match status" value="1"/>
</dbReference>
<dbReference type="Pfam" id="PF00583">
    <property type="entry name" value="Acetyltransf_1"/>
    <property type="match status" value="1"/>
</dbReference>
<dbReference type="PANTHER" id="PTHR13355">
    <property type="entry name" value="GLUCOSAMINE 6-PHOSPHATE N-ACETYLTRANSFERASE"/>
    <property type="match status" value="1"/>
</dbReference>
<evidence type="ECO:0000313" key="3">
    <source>
        <dbReference type="Proteomes" id="UP001364764"/>
    </source>
</evidence>
<dbReference type="AlphaFoldDB" id="A0ABD8AXD3"/>
<name>A0ABD8AXD3_PAEAM</name>
<reference evidence="2 3" key="1">
    <citation type="submission" date="2024-02" db="EMBL/GenBank/DDBJ databases">
        <title>Complete sequences of two Paenibacillus sp. strains and one Lysinibacillus strain isolated from the environment on STAA medium highlight biotechnological potential.</title>
        <authorList>
            <person name="Attere S.A."/>
            <person name="Piche L.C."/>
            <person name="Intertaglia L."/>
            <person name="Lami R."/>
            <person name="Charette S.J."/>
            <person name="Vincent A.T."/>
        </authorList>
    </citation>
    <scope>NUCLEOTIDE SEQUENCE [LARGE SCALE GENOMIC DNA]</scope>
    <source>
        <strain evidence="2 3">Y5S-7</strain>
    </source>
</reference>
<feature type="domain" description="N-acetyltransferase" evidence="1">
    <location>
        <begin position="3"/>
        <end position="145"/>
    </location>
</feature>
<sequence length="145" mass="16632">MMVTIKGIELEDLPALSQLYNELMGMPTNEQQMKKMFHYIQQNGHYHVLGAFYNGKLVGSVMGVECMDLVGPCKPFMVVENVIVSDQVRRQGIGQRLMLQIERIAKDMGCGYMILVSGDQRKEAHIFYEKLGFKDEKVQGYRKHL</sequence>
<dbReference type="InterPro" id="IPR016181">
    <property type="entry name" value="Acyl_CoA_acyltransferase"/>
</dbReference>
<dbReference type="RefSeq" id="WP_243391477.1">
    <property type="nucleotide sequence ID" value="NZ_CP118896.1"/>
</dbReference>
<dbReference type="SUPFAM" id="SSF55729">
    <property type="entry name" value="Acyl-CoA N-acyltransferases (Nat)"/>
    <property type="match status" value="1"/>
</dbReference>
<dbReference type="InterPro" id="IPR039143">
    <property type="entry name" value="GNPNAT1-like"/>
</dbReference>
<accession>A0ABD8AXD3</accession>